<protein>
    <recommendedName>
        <fullName evidence="3">Sigma 54 modulation protein / S30EA ribosomal protein</fullName>
    </recommendedName>
</protein>
<sequence length="97" mass="10670">MGVTVTFDSERDSMFLSRYARSKLKAMALGLPSDCEINIDIRGSSDQVKTVSCRVIGGNQRFRYHQRVDVCSQHAVDAAIQAIGNYLQSPLQSSDAS</sequence>
<organism evidence="1 2">
    <name type="scientific">Pseudobacteriovorax antillogorgiicola</name>
    <dbReference type="NCBI Taxonomy" id="1513793"/>
    <lineage>
        <taxon>Bacteria</taxon>
        <taxon>Pseudomonadati</taxon>
        <taxon>Bdellovibrionota</taxon>
        <taxon>Oligoflexia</taxon>
        <taxon>Oligoflexales</taxon>
        <taxon>Pseudobacteriovoracaceae</taxon>
        <taxon>Pseudobacteriovorax</taxon>
    </lineage>
</organism>
<dbReference type="STRING" id="1513793.SAMN06296036_103236"/>
<accession>A0A1Y6BDF2</accession>
<dbReference type="AlphaFoldDB" id="A0A1Y6BDF2"/>
<evidence type="ECO:0008006" key="3">
    <source>
        <dbReference type="Google" id="ProtNLM"/>
    </source>
</evidence>
<proteinExistence type="predicted"/>
<name>A0A1Y6BDF2_9BACT</name>
<evidence type="ECO:0000313" key="2">
    <source>
        <dbReference type="Proteomes" id="UP000192907"/>
    </source>
</evidence>
<keyword evidence="2" id="KW-1185">Reference proteome</keyword>
<dbReference type="RefSeq" id="WP_132315945.1">
    <property type="nucleotide sequence ID" value="NZ_FWZT01000003.1"/>
</dbReference>
<dbReference type="EMBL" id="FWZT01000003">
    <property type="protein sequence ID" value="SMF02044.1"/>
    <property type="molecule type" value="Genomic_DNA"/>
</dbReference>
<evidence type="ECO:0000313" key="1">
    <source>
        <dbReference type="EMBL" id="SMF02044.1"/>
    </source>
</evidence>
<dbReference type="Proteomes" id="UP000192907">
    <property type="component" value="Unassembled WGS sequence"/>
</dbReference>
<gene>
    <name evidence="1" type="ORF">SAMN06296036_103236</name>
</gene>
<reference evidence="2" key="1">
    <citation type="submission" date="2017-04" db="EMBL/GenBank/DDBJ databases">
        <authorList>
            <person name="Varghese N."/>
            <person name="Submissions S."/>
        </authorList>
    </citation>
    <scope>NUCLEOTIDE SEQUENCE [LARGE SCALE GENOMIC DNA]</scope>
    <source>
        <strain evidence="2">RKEM611</strain>
    </source>
</reference>